<comment type="caution">
    <text evidence="4">The sequence shown here is derived from an EMBL/GenBank/DDBJ whole genome shotgun (WGS) entry which is preliminary data.</text>
</comment>
<proteinExistence type="predicted"/>
<gene>
    <name evidence="4" type="ORF">MEUPH1_LOCUS28266</name>
</gene>
<evidence type="ECO:0000256" key="3">
    <source>
        <dbReference type="PROSITE-ProRule" id="PRU00221"/>
    </source>
</evidence>
<evidence type="ECO:0000256" key="2">
    <source>
        <dbReference type="ARBA" id="ARBA00022737"/>
    </source>
</evidence>
<dbReference type="Proteomes" id="UP001160148">
    <property type="component" value="Unassembled WGS sequence"/>
</dbReference>
<dbReference type="SMART" id="SM00320">
    <property type="entry name" value="WD40"/>
    <property type="match status" value="4"/>
</dbReference>
<dbReference type="Pfam" id="PF00400">
    <property type="entry name" value="WD40"/>
    <property type="match status" value="2"/>
</dbReference>
<protein>
    <submittedName>
        <fullName evidence="4">Uncharacterized protein</fullName>
    </submittedName>
</protein>
<evidence type="ECO:0000313" key="4">
    <source>
        <dbReference type="EMBL" id="CAI6374665.1"/>
    </source>
</evidence>
<accession>A0AAV0Y1E4</accession>
<dbReference type="AlphaFoldDB" id="A0AAV0Y1E4"/>
<dbReference type="PROSITE" id="PS50082">
    <property type="entry name" value="WD_REPEATS_2"/>
    <property type="match status" value="1"/>
</dbReference>
<reference evidence="4 5" key="1">
    <citation type="submission" date="2023-01" db="EMBL/GenBank/DDBJ databases">
        <authorList>
            <person name="Whitehead M."/>
        </authorList>
    </citation>
    <scope>NUCLEOTIDE SEQUENCE [LARGE SCALE GENOMIC DNA]</scope>
</reference>
<dbReference type="EMBL" id="CARXXK010001238">
    <property type="protein sequence ID" value="CAI6374665.1"/>
    <property type="molecule type" value="Genomic_DNA"/>
</dbReference>
<dbReference type="PANTHER" id="PTHR10971">
    <property type="entry name" value="MRNA EXPORT FACTOR AND BUB3"/>
    <property type="match status" value="1"/>
</dbReference>
<keyword evidence="2" id="KW-0677">Repeat</keyword>
<dbReference type="InterPro" id="IPR036322">
    <property type="entry name" value="WD40_repeat_dom_sf"/>
</dbReference>
<feature type="repeat" description="WD" evidence="3">
    <location>
        <begin position="136"/>
        <end position="149"/>
    </location>
</feature>
<dbReference type="InterPro" id="IPR001680">
    <property type="entry name" value="WD40_rpt"/>
</dbReference>
<dbReference type="Gene3D" id="2.130.10.10">
    <property type="entry name" value="YVTN repeat-like/Quinoprotein amine dehydrogenase"/>
    <property type="match status" value="1"/>
</dbReference>
<dbReference type="InterPro" id="IPR015943">
    <property type="entry name" value="WD40/YVTN_repeat-like_dom_sf"/>
</dbReference>
<evidence type="ECO:0000313" key="5">
    <source>
        <dbReference type="Proteomes" id="UP001160148"/>
    </source>
</evidence>
<evidence type="ECO:0000256" key="1">
    <source>
        <dbReference type="ARBA" id="ARBA00022574"/>
    </source>
</evidence>
<dbReference type="SUPFAM" id="SSF50978">
    <property type="entry name" value="WD40 repeat-like"/>
    <property type="match status" value="1"/>
</dbReference>
<keyword evidence="5" id="KW-1185">Reference proteome</keyword>
<name>A0AAV0Y1E4_9HEMI</name>
<sequence>MCSASTSSNTTVVGTESDIEIIDPPSTYVSAMEFSSYHTIRNNYLAASCFDRTVRLWEVRRSRKNEPKTVIEMPSLILDIAWSIHGRGVYMASIDNQLQFIDFGKPNILLYSANNYHDGPVRTCNVIKKTNYISCIMTGSWDKTIKIWDSRCIEPVVTINLPYNIACADVEDDMAVVCTERGMIYVYELGPRIKMTAYFNTHQSESCSAAIFRDRRTGKPAGFTLGTPEGFIIPIYIDKSHDVPNVEIAMPLNNNAAVNDIKYHPINHVTAVLGSNGHCSFFNMEPPGATILLDKCCQASINKCCFNVDGTIFAYNTFRDNSQVCQLISQIKCIM</sequence>
<organism evidence="4 5">
    <name type="scientific">Macrosiphum euphorbiae</name>
    <name type="common">potato aphid</name>
    <dbReference type="NCBI Taxonomy" id="13131"/>
    <lineage>
        <taxon>Eukaryota</taxon>
        <taxon>Metazoa</taxon>
        <taxon>Ecdysozoa</taxon>
        <taxon>Arthropoda</taxon>
        <taxon>Hexapoda</taxon>
        <taxon>Insecta</taxon>
        <taxon>Pterygota</taxon>
        <taxon>Neoptera</taxon>
        <taxon>Paraneoptera</taxon>
        <taxon>Hemiptera</taxon>
        <taxon>Sternorrhyncha</taxon>
        <taxon>Aphidomorpha</taxon>
        <taxon>Aphidoidea</taxon>
        <taxon>Aphididae</taxon>
        <taxon>Macrosiphini</taxon>
        <taxon>Macrosiphum</taxon>
    </lineage>
</organism>
<keyword evidence="1 3" id="KW-0853">WD repeat</keyword>